<protein>
    <submittedName>
        <fullName evidence="3">Uncharacterized protein</fullName>
    </submittedName>
</protein>
<sequence length="214" mass="22165">MPSKRRSRAASACPLITVAALATVSLVGCATNAPGADAADPGAIAERANVVGIAPDLVYTTEVDGYELQAQSVGPSAGAGISGTWFNYSTGTMLTIRTDRGEYTAAACEATPLWDASDLAVTCTEEEDGIWHRQGGAIHEYVAVRDEALILVTGMHNAPRDDLRTAARAVHVPSEAELQLLFSDLPTEAPQPVERGDLPENGDGAPVDPVGPGG</sequence>
<dbReference type="EMBL" id="JACCBV010000001">
    <property type="protein sequence ID" value="NYE19233.1"/>
    <property type="molecule type" value="Genomic_DNA"/>
</dbReference>
<feature type="signal peptide" evidence="2">
    <location>
        <begin position="1"/>
        <end position="22"/>
    </location>
</feature>
<dbReference type="AlphaFoldDB" id="A0A7Y9GMI0"/>
<proteinExistence type="predicted"/>
<reference evidence="3 4" key="1">
    <citation type="submission" date="2020-07" db="EMBL/GenBank/DDBJ databases">
        <title>Sequencing the genomes of 1000 actinobacteria strains.</title>
        <authorList>
            <person name="Klenk H.-P."/>
        </authorList>
    </citation>
    <scope>NUCLEOTIDE SEQUENCE [LARGE SCALE GENOMIC DNA]</scope>
    <source>
        <strain evidence="3 4">DSM 24662</strain>
    </source>
</reference>
<feature type="chain" id="PRO_5038622648" evidence="2">
    <location>
        <begin position="23"/>
        <end position="214"/>
    </location>
</feature>
<keyword evidence="2" id="KW-0732">Signal</keyword>
<comment type="caution">
    <text evidence="3">The sequence shown here is derived from an EMBL/GenBank/DDBJ whole genome shotgun (WGS) entry which is preliminary data.</text>
</comment>
<keyword evidence="4" id="KW-1185">Reference proteome</keyword>
<evidence type="ECO:0000256" key="1">
    <source>
        <dbReference type="SAM" id="MobiDB-lite"/>
    </source>
</evidence>
<accession>A0A7Y9GMI0</accession>
<evidence type="ECO:0000313" key="3">
    <source>
        <dbReference type="EMBL" id="NYE19233.1"/>
    </source>
</evidence>
<evidence type="ECO:0000256" key="2">
    <source>
        <dbReference type="SAM" id="SignalP"/>
    </source>
</evidence>
<dbReference type="RefSeq" id="WP_179488423.1">
    <property type="nucleotide sequence ID" value="NZ_JACCBV010000001.1"/>
</dbReference>
<dbReference type="Proteomes" id="UP000576969">
    <property type="component" value="Unassembled WGS sequence"/>
</dbReference>
<evidence type="ECO:0000313" key="4">
    <source>
        <dbReference type="Proteomes" id="UP000576969"/>
    </source>
</evidence>
<name>A0A7Y9GMI0_9MICO</name>
<organism evidence="3 4">
    <name type="scientific">Microbacterium immunditiarum</name>
    <dbReference type="NCBI Taxonomy" id="337480"/>
    <lineage>
        <taxon>Bacteria</taxon>
        <taxon>Bacillati</taxon>
        <taxon>Actinomycetota</taxon>
        <taxon>Actinomycetes</taxon>
        <taxon>Micrococcales</taxon>
        <taxon>Microbacteriaceae</taxon>
        <taxon>Microbacterium</taxon>
    </lineage>
</organism>
<dbReference type="PROSITE" id="PS51257">
    <property type="entry name" value="PROKAR_LIPOPROTEIN"/>
    <property type="match status" value="1"/>
</dbReference>
<gene>
    <name evidence="3" type="ORF">BJ991_001261</name>
</gene>
<feature type="compositionally biased region" description="Low complexity" evidence="1">
    <location>
        <begin position="202"/>
        <end position="214"/>
    </location>
</feature>
<feature type="region of interest" description="Disordered" evidence="1">
    <location>
        <begin position="183"/>
        <end position="214"/>
    </location>
</feature>